<keyword evidence="2" id="KW-0732">Signal</keyword>
<reference evidence="3" key="1">
    <citation type="submission" date="2023-06" db="EMBL/GenBank/DDBJ databases">
        <authorList>
            <person name="Kurt Z."/>
        </authorList>
    </citation>
    <scope>NUCLEOTIDE SEQUENCE</scope>
</reference>
<evidence type="ECO:0000256" key="1">
    <source>
        <dbReference type="SAM" id="Phobius"/>
    </source>
</evidence>
<evidence type="ECO:0000313" key="4">
    <source>
        <dbReference type="EMBL" id="CAL6047633.1"/>
    </source>
</evidence>
<evidence type="ECO:0000313" key="5">
    <source>
        <dbReference type="Proteomes" id="UP001642409"/>
    </source>
</evidence>
<feature type="signal peptide" evidence="2">
    <location>
        <begin position="1"/>
        <end position="22"/>
    </location>
</feature>
<dbReference type="EMBL" id="CATOUU010000792">
    <property type="protein sequence ID" value="CAI9948957.1"/>
    <property type="molecule type" value="Genomic_DNA"/>
</dbReference>
<comment type="caution">
    <text evidence="3">The sequence shown here is derived from an EMBL/GenBank/DDBJ whole genome shotgun (WGS) entry which is preliminary data.</text>
</comment>
<proteinExistence type="predicted"/>
<sequence length="122" mass="14662">MMLTYKVQVALILCFSFRNVFLSVCMKILEDTEEIYRIVDSQSFDENEVYEIIDLTENNQDDSSDIWIGQQQQNILAHTVTRFVHKTLQRFCEFVHPLLNSTFIVIIFCFNIQYFFNIYIYF</sequence>
<keyword evidence="1" id="KW-0812">Transmembrane</keyword>
<feature type="chain" id="PRO_5041740050" evidence="2">
    <location>
        <begin position="23"/>
        <end position="122"/>
    </location>
</feature>
<protein>
    <submittedName>
        <fullName evidence="4">Hypothetical_protein</fullName>
    </submittedName>
</protein>
<dbReference type="EMBL" id="CAXDID020000172">
    <property type="protein sequence ID" value="CAL6047633.1"/>
    <property type="molecule type" value="Genomic_DNA"/>
</dbReference>
<feature type="transmembrane region" description="Helical" evidence="1">
    <location>
        <begin position="103"/>
        <end position="121"/>
    </location>
</feature>
<organism evidence="3">
    <name type="scientific">Hexamita inflata</name>
    <dbReference type="NCBI Taxonomy" id="28002"/>
    <lineage>
        <taxon>Eukaryota</taxon>
        <taxon>Metamonada</taxon>
        <taxon>Diplomonadida</taxon>
        <taxon>Hexamitidae</taxon>
        <taxon>Hexamitinae</taxon>
        <taxon>Hexamita</taxon>
    </lineage>
</organism>
<keyword evidence="1" id="KW-1133">Transmembrane helix</keyword>
<dbReference type="Proteomes" id="UP001642409">
    <property type="component" value="Unassembled WGS sequence"/>
</dbReference>
<reference evidence="4 5" key="2">
    <citation type="submission" date="2024-07" db="EMBL/GenBank/DDBJ databases">
        <authorList>
            <person name="Akdeniz Z."/>
        </authorList>
    </citation>
    <scope>NUCLEOTIDE SEQUENCE [LARGE SCALE GENOMIC DNA]</scope>
</reference>
<evidence type="ECO:0000313" key="3">
    <source>
        <dbReference type="EMBL" id="CAI9948957.1"/>
    </source>
</evidence>
<dbReference type="AlphaFoldDB" id="A0AA86UFB4"/>
<name>A0AA86UFB4_9EUKA</name>
<gene>
    <name evidence="3" type="ORF">HINF_LOCUS36602</name>
    <name evidence="4" type="ORF">HINF_LOCUS42301</name>
</gene>
<keyword evidence="1" id="KW-0472">Membrane</keyword>
<evidence type="ECO:0000256" key="2">
    <source>
        <dbReference type="SAM" id="SignalP"/>
    </source>
</evidence>
<accession>A0AA86UFB4</accession>
<keyword evidence="5" id="KW-1185">Reference proteome</keyword>